<dbReference type="AlphaFoldDB" id="A0A3B3Z7W3"/>
<protein>
    <recommendedName>
        <fullName evidence="3">small monomeric GTPase</fullName>
        <ecNumber evidence="3">3.6.5.2</ecNumber>
    </recommendedName>
</protein>
<dbReference type="PROSITE" id="PS51419">
    <property type="entry name" value="RAB"/>
    <property type="match status" value="1"/>
</dbReference>
<reference evidence="8" key="1">
    <citation type="submission" date="2025-08" db="UniProtKB">
        <authorList>
            <consortium name="Ensembl"/>
        </authorList>
    </citation>
    <scope>IDENTIFICATION</scope>
</reference>
<dbReference type="GO" id="GO:0016020">
    <property type="term" value="C:membrane"/>
    <property type="evidence" value="ECO:0007669"/>
    <property type="project" value="UniProtKB-SubCell"/>
</dbReference>
<proteinExistence type="inferred from homology"/>
<dbReference type="EC" id="3.6.5.2" evidence="3"/>
<keyword evidence="5" id="KW-0342">GTP-binding</keyword>
<dbReference type="PRINTS" id="PR00449">
    <property type="entry name" value="RASTRNSFRMNG"/>
</dbReference>
<evidence type="ECO:0000256" key="4">
    <source>
        <dbReference type="ARBA" id="ARBA00022741"/>
    </source>
</evidence>
<keyword evidence="9" id="KW-1185">Reference proteome</keyword>
<dbReference type="SUPFAM" id="SSF52540">
    <property type="entry name" value="P-loop containing nucleoside triphosphate hydrolases"/>
    <property type="match status" value="1"/>
</dbReference>
<keyword evidence="6" id="KW-0449">Lipoprotein</keyword>
<dbReference type="GO" id="GO:0005525">
    <property type="term" value="F:GTP binding"/>
    <property type="evidence" value="ECO:0007669"/>
    <property type="project" value="UniProtKB-KW"/>
</dbReference>
<reference evidence="8" key="2">
    <citation type="submission" date="2025-09" db="UniProtKB">
        <authorList>
            <consortium name="Ensembl"/>
        </authorList>
    </citation>
    <scope>IDENTIFICATION</scope>
</reference>
<dbReference type="Gene3D" id="3.40.50.300">
    <property type="entry name" value="P-loop containing nucleotide triphosphate hydrolases"/>
    <property type="match status" value="1"/>
</dbReference>
<comment type="subcellular location">
    <subcellularLocation>
        <location evidence="1">Membrane</location>
        <topology evidence="1">Lipid-anchor</topology>
    </subcellularLocation>
</comment>
<dbReference type="Ensembl" id="ENSPMGT00000000734.1">
    <property type="protein sequence ID" value="ENSPMGP00000000697.1"/>
    <property type="gene ID" value="ENSPMGG00000000644.1"/>
</dbReference>
<evidence type="ECO:0000313" key="8">
    <source>
        <dbReference type="Ensembl" id="ENSPMGP00000000697.1"/>
    </source>
</evidence>
<dbReference type="PANTHER" id="PTHR47980">
    <property type="entry name" value="LD44762P"/>
    <property type="match status" value="1"/>
</dbReference>
<sequence length="53" mass="6021">MAKQYDVLFRLLLLGDSGVGKTCLLCRFTDNEFHPSHISTIGKFLTTMCRVNE</sequence>
<organism evidence="8 9">
    <name type="scientific">Periophthalmus magnuspinnatus</name>
    <dbReference type="NCBI Taxonomy" id="409849"/>
    <lineage>
        <taxon>Eukaryota</taxon>
        <taxon>Metazoa</taxon>
        <taxon>Chordata</taxon>
        <taxon>Craniata</taxon>
        <taxon>Vertebrata</taxon>
        <taxon>Euteleostomi</taxon>
        <taxon>Actinopterygii</taxon>
        <taxon>Neopterygii</taxon>
        <taxon>Teleostei</taxon>
        <taxon>Neoteleostei</taxon>
        <taxon>Acanthomorphata</taxon>
        <taxon>Gobiaria</taxon>
        <taxon>Gobiiformes</taxon>
        <taxon>Gobioidei</taxon>
        <taxon>Gobiidae</taxon>
        <taxon>Oxudercinae</taxon>
        <taxon>Periophthalmus</taxon>
    </lineage>
</organism>
<dbReference type="InterPro" id="IPR050305">
    <property type="entry name" value="Small_GTPase_Rab"/>
</dbReference>
<dbReference type="Proteomes" id="UP000261520">
    <property type="component" value="Unplaced"/>
</dbReference>
<dbReference type="InterPro" id="IPR027417">
    <property type="entry name" value="P-loop_NTPase"/>
</dbReference>
<evidence type="ECO:0000256" key="7">
    <source>
        <dbReference type="ARBA" id="ARBA00047660"/>
    </source>
</evidence>
<keyword evidence="6" id="KW-0636">Prenylation</keyword>
<name>A0A3B3Z7W3_9GOBI</name>
<evidence type="ECO:0000313" key="9">
    <source>
        <dbReference type="Proteomes" id="UP000261520"/>
    </source>
</evidence>
<accession>A0A3B3Z7W3</accession>
<comment type="catalytic activity">
    <reaction evidence="7">
        <text>GTP + H2O = GDP + phosphate + H(+)</text>
        <dbReference type="Rhea" id="RHEA:19669"/>
        <dbReference type="ChEBI" id="CHEBI:15377"/>
        <dbReference type="ChEBI" id="CHEBI:15378"/>
        <dbReference type="ChEBI" id="CHEBI:37565"/>
        <dbReference type="ChEBI" id="CHEBI:43474"/>
        <dbReference type="ChEBI" id="CHEBI:58189"/>
        <dbReference type="EC" id="3.6.5.2"/>
    </reaction>
    <physiologicalReaction direction="left-to-right" evidence="7">
        <dbReference type="Rhea" id="RHEA:19670"/>
    </physiologicalReaction>
</comment>
<evidence type="ECO:0000256" key="3">
    <source>
        <dbReference type="ARBA" id="ARBA00011984"/>
    </source>
</evidence>
<evidence type="ECO:0000256" key="6">
    <source>
        <dbReference type="ARBA" id="ARBA00023289"/>
    </source>
</evidence>
<keyword evidence="4" id="KW-0547">Nucleotide-binding</keyword>
<dbReference type="GO" id="GO:0003925">
    <property type="term" value="F:G protein activity"/>
    <property type="evidence" value="ECO:0007669"/>
    <property type="project" value="UniProtKB-EC"/>
</dbReference>
<dbReference type="InterPro" id="IPR001806">
    <property type="entry name" value="Small_GTPase"/>
</dbReference>
<evidence type="ECO:0000256" key="5">
    <source>
        <dbReference type="ARBA" id="ARBA00023134"/>
    </source>
</evidence>
<comment type="similarity">
    <text evidence="2">Belongs to the small GTPase superfamily. Rab family.</text>
</comment>
<dbReference type="STRING" id="409849.ENSPMGP00000000697"/>
<dbReference type="Pfam" id="PF00071">
    <property type="entry name" value="Ras"/>
    <property type="match status" value="1"/>
</dbReference>
<evidence type="ECO:0000256" key="1">
    <source>
        <dbReference type="ARBA" id="ARBA00004635"/>
    </source>
</evidence>
<evidence type="ECO:0000256" key="2">
    <source>
        <dbReference type="ARBA" id="ARBA00006270"/>
    </source>
</evidence>